<feature type="domain" description="HAMP" evidence="13">
    <location>
        <begin position="192"/>
        <end position="244"/>
    </location>
</feature>
<keyword evidence="8 11" id="KW-1133">Transmembrane helix</keyword>
<organism evidence="14 15">
    <name type="scientific">Streptococcus gallolyticus</name>
    <dbReference type="NCBI Taxonomy" id="315405"/>
    <lineage>
        <taxon>Bacteria</taxon>
        <taxon>Bacillati</taxon>
        <taxon>Bacillota</taxon>
        <taxon>Bacilli</taxon>
        <taxon>Lactobacillales</taxon>
        <taxon>Streptococcaceae</taxon>
        <taxon>Streptococcus</taxon>
    </lineage>
</organism>
<keyword evidence="6 11" id="KW-0812">Transmembrane</keyword>
<evidence type="ECO:0000256" key="5">
    <source>
        <dbReference type="ARBA" id="ARBA00022679"/>
    </source>
</evidence>
<evidence type="ECO:0000256" key="2">
    <source>
        <dbReference type="ARBA" id="ARBA00004141"/>
    </source>
</evidence>
<comment type="subcellular location">
    <subcellularLocation>
        <location evidence="2">Membrane</location>
        <topology evidence="2">Multi-pass membrane protein</topology>
    </subcellularLocation>
</comment>
<evidence type="ECO:0000256" key="7">
    <source>
        <dbReference type="ARBA" id="ARBA00022777"/>
    </source>
</evidence>
<keyword evidence="7 14" id="KW-0418">Kinase</keyword>
<sequence length="483" mass="54738">MKKQSLVADFRMTVTRIAIASIVATLITWGIVAILYLLVQNSGIYPANYYEKQIPAIEQHIREENTQLLSKENEESLKNFIKGDNFYYQVVDSNALPLYGNSADSIFSSKIDLMNHLNTTTVYKNKNSYLNVTPLIDENGEIEGAVAIIYQVKLSTVNNGGKWILVALVGAMLSPVLYIILFTMFFSKQFVKRINKPLQLLREAAEKIKNKDLDFEVNYYSENELGQLCTAFSEMQEELKDSLSAQWKMEQERIDMVEALAHDLKTPVSIVLSYTESLLNSKRDNPERVQRYLSVIEESAVRCSNLVQQMQIASKSERFEDGLELTATNLYSFLSQKVNSYELRAKENGITIELGDDNSLHALYLLDIDKLNRIFDNIISNSLRYTPMSGKISIFALVDNEKITYQVCDTGCGFNQKDLKYATERFYRADEARQGGDEGHSGLGLYTVKQLISQIGGKIKLSNNESGGACIEFSQKNFNKQEI</sequence>
<dbReference type="Gene3D" id="1.10.287.130">
    <property type="match status" value="1"/>
</dbReference>
<keyword evidence="10 11" id="KW-0472">Membrane</keyword>
<dbReference type="Pfam" id="PF00512">
    <property type="entry name" value="HisKA"/>
    <property type="match status" value="1"/>
</dbReference>
<dbReference type="AlphaFoldDB" id="A0A1H7XMU7"/>
<comment type="catalytic activity">
    <reaction evidence="1">
        <text>ATP + protein L-histidine = ADP + protein N-phospho-L-histidine.</text>
        <dbReference type="EC" id="2.7.13.3"/>
    </reaction>
</comment>
<dbReference type="RefSeq" id="WP_074596205.1">
    <property type="nucleotide sequence ID" value="NZ_FNUH01000004.1"/>
</dbReference>
<feature type="transmembrane region" description="Helical" evidence="11">
    <location>
        <begin position="163"/>
        <end position="186"/>
    </location>
</feature>
<dbReference type="SMART" id="SM00387">
    <property type="entry name" value="HATPase_c"/>
    <property type="match status" value="1"/>
</dbReference>
<dbReference type="EC" id="2.7.13.3" evidence="3"/>
<feature type="domain" description="Histidine kinase" evidence="12">
    <location>
        <begin position="259"/>
        <end position="479"/>
    </location>
</feature>
<evidence type="ECO:0000256" key="3">
    <source>
        <dbReference type="ARBA" id="ARBA00012438"/>
    </source>
</evidence>
<keyword evidence="4" id="KW-0597">Phosphoprotein</keyword>
<dbReference type="Pfam" id="PF00672">
    <property type="entry name" value="HAMP"/>
    <property type="match status" value="1"/>
</dbReference>
<dbReference type="Proteomes" id="UP000182764">
    <property type="component" value="Unassembled WGS sequence"/>
</dbReference>
<evidence type="ECO:0000256" key="8">
    <source>
        <dbReference type="ARBA" id="ARBA00022989"/>
    </source>
</evidence>
<dbReference type="InterPro" id="IPR005467">
    <property type="entry name" value="His_kinase_dom"/>
</dbReference>
<dbReference type="PANTHER" id="PTHR45528">
    <property type="entry name" value="SENSOR HISTIDINE KINASE CPXA"/>
    <property type="match status" value="1"/>
</dbReference>
<dbReference type="InterPro" id="IPR036890">
    <property type="entry name" value="HATPase_C_sf"/>
</dbReference>
<dbReference type="InterPro" id="IPR003594">
    <property type="entry name" value="HATPase_dom"/>
</dbReference>
<accession>A0A1H7XMU7</accession>
<dbReference type="InterPro" id="IPR003661">
    <property type="entry name" value="HisK_dim/P_dom"/>
</dbReference>
<evidence type="ECO:0000256" key="10">
    <source>
        <dbReference type="ARBA" id="ARBA00023136"/>
    </source>
</evidence>
<evidence type="ECO:0000313" key="15">
    <source>
        <dbReference type="Proteomes" id="UP000182764"/>
    </source>
</evidence>
<dbReference type="InterPro" id="IPR003660">
    <property type="entry name" value="HAMP_dom"/>
</dbReference>
<dbReference type="SUPFAM" id="SSF55874">
    <property type="entry name" value="ATPase domain of HSP90 chaperone/DNA topoisomerase II/histidine kinase"/>
    <property type="match status" value="1"/>
</dbReference>
<evidence type="ECO:0000259" key="12">
    <source>
        <dbReference type="PROSITE" id="PS50109"/>
    </source>
</evidence>
<dbReference type="GO" id="GO:0005886">
    <property type="term" value="C:plasma membrane"/>
    <property type="evidence" value="ECO:0007669"/>
    <property type="project" value="TreeGrafter"/>
</dbReference>
<gene>
    <name evidence="14" type="ORF">SAMN04487839_1171</name>
</gene>
<dbReference type="Gene3D" id="6.10.340.10">
    <property type="match status" value="1"/>
</dbReference>
<dbReference type="EMBL" id="FOBM01000017">
    <property type="protein sequence ID" value="SEM35100.1"/>
    <property type="molecule type" value="Genomic_DNA"/>
</dbReference>
<dbReference type="SUPFAM" id="SSF158472">
    <property type="entry name" value="HAMP domain-like"/>
    <property type="match status" value="1"/>
</dbReference>
<dbReference type="CDD" id="cd06225">
    <property type="entry name" value="HAMP"/>
    <property type="match status" value="1"/>
</dbReference>
<dbReference type="Gene3D" id="3.30.565.10">
    <property type="entry name" value="Histidine kinase-like ATPase, C-terminal domain"/>
    <property type="match status" value="1"/>
</dbReference>
<protein>
    <recommendedName>
        <fullName evidence="3">histidine kinase</fullName>
        <ecNumber evidence="3">2.7.13.3</ecNumber>
    </recommendedName>
</protein>
<proteinExistence type="predicted"/>
<dbReference type="GO" id="GO:0000155">
    <property type="term" value="F:phosphorelay sensor kinase activity"/>
    <property type="evidence" value="ECO:0007669"/>
    <property type="project" value="InterPro"/>
</dbReference>
<keyword evidence="5" id="KW-0808">Transferase</keyword>
<feature type="transmembrane region" description="Helical" evidence="11">
    <location>
        <begin position="12"/>
        <end position="39"/>
    </location>
</feature>
<keyword evidence="9" id="KW-0902">Two-component regulatory system</keyword>
<dbReference type="SMART" id="SM00388">
    <property type="entry name" value="HisKA"/>
    <property type="match status" value="1"/>
</dbReference>
<dbReference type="PROSITE" id="PS50885">
    <property type="entry name" value="HAMP"/>
    <property type="match status" value="1"/>
</dbReference>
<evidence type="ECO:0000259" key="13">
    <source>
        <dbReference type="PROSITE" id="PS50885"/>
    </source>
</evidence>
<dbReference type="Pfam" id="PF02518">
    <property type="entry name" value="HATPase_c"/>
    <property type="match status" value="1"/>
</dbReference>
<evidence type="ECO:0000256" key="4">
    <source>
        <dbReference type="ARBA" id="ARBA00022553"/>
    </source>
</evidence>
<name>A0A1H7XMU7_9STRE</name>
<dbReference type="SMART" id="SM00304">
    <property type="entry name" value="HAMP"/>
    <property type="match status" value="1"/>
</dbReference>
<dbReference type="CDD" id="cd00082">
    <property type="entry name" value="HisKA"/>
    <property type="match status" value="1"/>
</dbReference>
<reference evidence="14 15" key="1">
    <citation type="submission" date="2016-10" db="EMBL/GenBank/DDBJ databases">
        <authorList>
            <person name="de Groot N.N."/>
        </authorList>
    </citation>
    <scope>NUCLEOTIDE SEQUENCE [LARGE SCALE GENOMIC DNA]</scope>
    <source>
        <strain evidence="14 15">VTM1R29</strain>
    </source>
</reference>
<dbReference type="PROSITE" id="PS50109">
    <property type="entry name" value="HIS_KIN"/>
    <property type="match status" value="1"/>
</dbReference>
<dbReference type="PANTHER" id="PTHR45528:SF8">
    <property type="entry name" value="HISTIDINE KINASE"/>
    <property type="match status" value="1"/>
</dbReference>
<evidence type="ECO:0000256" key="11">
    <source>
        <dbReference type="SAM" id="Phobius"/>
    </source>
</evidence>
<dbReference type="InterPro" id="IPR050398">
    <property type="entry name" value="HssS/ArlS-like"/>
</dbReference>
<evidence type="ECO:0000256" key="6">
    <source>
        <dbReference type="ARBA" id="ARBA00022692"/>
    </source>
</evidence>
<evidence type="ECO:0000256" key="1">
    <source>
        <dbReference type="ARBA" id="ARBA00000085"/>
    </source>
</evidence>
<dbReference type="SUPFAM" id="SSF47384">
    <property type="entry name" value="Homodimeric domain of signal transducing histidine kinase"/>
    <property type="match status" value="1"/>
</dbReference>
<evidence type="ECO:0000313" key="14">
    <source>
        <dbReference type="EMBL" id="SEM35100.1"/>
    </source>
</evidence>
<dbReference type="InterPro" id="IPR036097">
    <property type="entry name" value="HisK_dim/P_sf"/>
</dbReference>
<evidence type="ECO:0000256" key="9">
    <source>
        <dbReference type="ARBA" id="ARBA00023012"/>
    </source>
</evidence>